<protein>
    <submittedName>
        <fullName evidence="1">Uncharacterized protein</fullName>
    </submittedName>
</protein>
<sequence length="75" mass="8851">MAESKPVENHKDSIPYMVKYLDKAIADANWPNRFRRVRTSQHWPLLQDAVAFDRVLIEWEFLSVYPAEGLDYLAK</sequence>
<organism evidence="1">
    <name type="scientific">marine sediment metagenome</name>
    <dbReference type="NCBI Taxonomy" id="412755"/>
    <lineage>
        <taxon>unclassified sequences</taxon>
        <taxon>metagenomes</taxon>
        <taxon>ecological metagenomes</taxon>
    </lineage>
</organism>
<reference evidence="1" key="1">
    <citation type="journal article" date="2014" name="Front. Microbiol.">
        <title>High frequency of phylogenetically diverse reductive dehalogenase-homologous genes in deep subseafloor sedimentary metagenomes.</title>
        <authorList>
            <person name="Kawai M."/>
            <person name="Futagami T."/>
            <person name="Toyoda A."/>
            <person name="Takaki Y."/>
            <person name="Nishi S."/>
            <person name="Hori S."/>
            <person name="Arai W."/>
            <person name="Tsubouchi T."/>
            <person name="Morono Y."/>
            <person name="Uchiyama I."/>
            <person name="Ito T."/>
            <person name="Fujiyama A."/>
            <person name="Inagaki F."/>
            <person name="Takami H."/>
        </authorList>
    </citation>
    <scope>NUCLEOTIDE SEQUENCE</scope>
    <source>
        <strain evidence="1">Expedition CK06-06</strain>
    </source>
</reference>
<dbReference type="AlphaFoldDB" id="X1V4R3"/>
<evidence type="ECO:0000313" key="1">
    <source>
        <dbReference type="EMBL" id="GAI99594.1"/>
    </source>
</evidence>
<accession>X1V4R3</accession>
<name>X1V4R3_9ZZZZ</name>
<comment type="caution">
    <text evidence="1">The sequence shown here is derived from an EMBL/GenBank/DDBJ whole genome shotgun (WGS) entry which is preliminary data.</text>
</comment>
<dbReference type="EMBL" id="BARW01021120">
    <property type="protein sequence ID" value="GAI99594.1"/>
    <property type="molecule type" value="Genomic_DNA"/>
</dbReference>
<proteinExistence type="predicted"/>
<gene>
    <name evidence="1" type="ORF">S12H4_35534</name>
</gene>
<feature type="non-terminal residue" evidence="1">
    <location>
        <position position="75"/>
    </location>
</feature>